<dbReference type="RefSeq" id="WP_166146223.1">
    <property type="nucleotide sequence ID" value="NZ_JAANYN010000003.1"/>
</dbReference>
<dbReference type="EMBL" id="JAANYN010000003">
    <property type="protein sequence ID" value="NHE57087.1"/>
    <property type="molecule type" value="Genomic_DNA"/>
</dbReference>
<keyword evidence="1" id="KW-1133">Transmembrane helix</keyword>
<evidence type="ECO:0000256" key="1">
    <source>
        <dbReference type="SAM" id="Phobius"/>
    </source>
</evidence>
<keyword evidence="1" id="KW-0472">Membrane</keyword>
<organism evidence="2 3">
    <name type="scientific">Cyclobacterium plantarum</name>
    <dbReference type="NCBI Taxonomy" id="2716263"/>
    <lineage>
        <taxon>Bacteria</taxon>
        <taxon>Pseudomonadati</taxon>
        <taxon>Bacteroidota</taxon>
        <taxon>Cytophagia</taxon>
        <taxon>Cytophagales</taxon>
        <taxon>Cyclobacteriaceae</taxon>
        <taxon>Cyclobacterium</taxon>
    </lineage>
</organism>
<evidence type="ECO:0000313" key="3">
    <source>
        <dbReference type="Proteomes" id="UP000649799"/>
    </source>
</evidence>
<keyword evidence="3" id="KW-1185">Reference proteome</keyword>
<protein>
    <submittedName>
        <fullName evidence="2">Uncharacterized protein</fullName>
    </submittedName>
</protein>
<feature type="transmembrane region" description="Helical" evidence="1">
    <location>
        <begin position="44"/>
        <end position="68"/>
    </location>
</feature>
<proteinExistence type="predicted"/>
<gene>
    <name evidence="2" type="ORF">G9Q97_09705</name>
</gene>
<comment type="caution">
    <text evidence="2">The sequence shown here is derived from an EMBL/GenBank/DDBJ whole genome shotgun (WGS) entry which is preliminary data.</text>
</comment>
<keyword evidence="1" id="KW-0812">Transmembrane</keyword>
<reference evidence="2 3" key="1">
    <citation type="submission" date="2020-03" db="EMBL/GenBank/DDBJ databases">
        <title>Cyclobacterium plantarum sp. nov., a marine bacterium isolated from a coastal-marine wetland.</title>
        <authorList>
            <person name="Sanchez-Porro C."/>
            <person name="Ventosa A."/>
            <person name="Amoozegar M."/>
        </authorList>
    </citation>
    <scope>NUCLEOTIDE SEQUENCE [LARGE SCALE GENOMIC DNA]</scope>
    <source>
        <strain evidence="2 3">GBPx2</strain>
    </source>
</reference>
<evidence type="ECO:0000313" key="2">
    <source>
        <dbReference type="EMBL" id="NHE57087.1"/>
    </source>
</evidence>
<accession>A0ABX0H695</accession>
<feature type="transmembrane region" description="Helical" evidence="1">
    <location>
        <begin position="80"/>
        <end position="103"/>
    </location>
</feature>
<name>A0ABX0H695_9BACT</name>
<sequence length="147" mass="15453">MKTREITVVLILTFLMGSQINAGAQEMSKKDYLEKSRRQKTTGYIMAGGGLAMVAAGSTLFSENFILFGASDAEEQATGIGVAMAVVGGIAAIGSIPVFISAGKNKKRAALMSFKPLPTNTPKYAVGIPSHIPSLALTIPLYSKMPN</sequence>
<dbReference type="Proteomes" id="UP000649799">
    <property type="component" value="Unassembled WGS sequence"/>
</dbReference>